<feature type="domain" description="Retrotransposon Copia-like N-terminal" evidence="2">
    <location>
        <begin position="24"/>
        <end position="71"/>
    </location>
</feature>
<evidence type="ECO:0000256" key="1">
    <source>
        <dbReference type="SAM" id="MobiDB-lite"/>
    </source>
</evidence>
<evidence type="ECO:0000313" key="3">
    <source>
        <dbReference type="Proteomes" id="UP000790787"/>
    </source>
</evidence>
<keyword evidence="3" id="KW-1185">Reference proteome</keyword>
<dbReference type="PANTHER" id="PTHR37610">
    <property type="entry name" value="CCHC-TYPE DOMAIN-CONTAINING PROTEIN"/>
    <property type="match status" value="1"/>
</dbReference>
<proteinExistence type="predicted"/>
<dbReference type="Proteomes" id="UP000790787">
    <property type="component" value="Chromosome 3"/>
</dbReference>
<evidence type="ECO:0000313" key="4">
    <source>
        <dbReference type="RefSeq" id="XP_016478120.1"/>
    </source>
</evidence>
<dbReference type="KEGG" id="nta:107799513"/>
<dbReference type="PaxDb" id="4097-A0A1S4ANC4"/>
<name>A0A1S4ANC4_TOBAC</name>
<dbReference type="GeneID" id="107799513"/>
<feature type="region of interest" description="Disordered" evidence="1">
    <location>
        <begin position="1"/>
        <end position="22"/>
    </location>
</feature>
<gene>
    <name evidence="4" type="primary">LOC107799513</name>
</gene>
<dbReference type="RefSeq" id="XP_016478120.1">
    <property type="nucleotide sequence ID" value="XM_016622634.1"/>
</dbReference>
<dbReference type="InterPro" id="IPR029472">
    <property type="entry name" value="Copia-like_N"/>
</dbReference>
<feature type="compositionally biased region" description="Low complexity" evidence="1">
    <location>
        <begin position="9"/>
        <end position="21"/>
    </location>
</feature>
<evidence type="ECO:0000259" key="2">
    <source>
        <dbReference type="Pfam" id="PF14244"/>
    </source>
</evidence>
<organism evidence="3 4">
    <name type="scientific">Nicotiana tabacum</name>
    <name type="common">Common tobacco</name>
    <dbReference type="NCBI Taxonomy" id="4097"/>
    <lineage>
        <taxon>Eukaryota</taxon>
        <taxon>Viridiplantae</taxon>
        <taxon>Streptophyta</taxon>
        <taxon>Embryophyta</taxon>
        <taxon>Tracheophyta</taxon>
        <taxon>Spermatophyta</taxon>
        <taxon>Magnoliopsida</taxon>
        <taxon>eudicotyledons</taxon>
        <taxon>Gunneridae</taxon>
        <taxon>Pentapetalae</taxon>
        <taxon>asterids</taxon>
        <taxon>lamiids</taxon>
        <taxon>Solanales</taxon>
        <taxon>Solanaceae</taxon>
        <taxon>Nicotianoideae</taxon>
        <taxon>Nicotianeae</taxon>
        <taxon>Nicotiana</taxon>
    </lineage>
</organism>
<dbReference type="PANTHER" id="PTHR37610:SF40">
    <property type="entry name" value="OS01G0909600 PROTEIN"/>
    <property type="match status" value="1"/>
</dbReference>
<reference evidence="3" key="1">
    <citation type="journal article" date="2014" name="Nat. Commun.">
        <title>The tobacco genome sequence and its comparison with those of tomato and potato.</title>
        <authorList>
            <person name="Sierro N."/>
            <person name="Battey J.N."/>
            <person name="Ouadi S."/>
            <person name="Bakaher N."/>
            <person name="Bovet L."/>
            <person name="Willig A."/>
            <person name="Goepfert S."/>
            <person name="Peitsch M.C."/>
            <person name="Ivanov N.V."/>
        </authorList>
    </citation>
    <scope>NUCLEOTIDE SEQUENCE [LARGE SCALE GENOMIC DNA]</scope>
</reference>
<protein>
    <submittedName>
        <fullName evidence="4">Uncharacterized protein LOC107799513</fullName>
    </submittedName>
</protein>
<sequence>MTGDKDDLSSTTPSLDTTNPLYMHPSESAGTMLVPVVLDGTSYRSWRRGVLGALSVKNKVGFITRKCKKPDSNHATFEQWERCDDIVTSWILNSLSKDLVDSLQYVNNAKEL</sequence>
<dbReference type="OrthoDB" id="1737256at2759"/>
<dbReference type="OMA" id="WERCDDI"/>
<accession>A0A1S4ANC4</accession>
<dbReference type="Pfam" id="PF14244">
    <property type="entry name" value="Retrotran_gag_3"/>
    <property type="match status" value="1"/>
</dbReference>
<reference evidence="4" key="2">
    <citation type="submission" date="2025-08" db="UniProtKB">
        <authorList>
            <consortium name="RefSeq"/>
        </authorList>
    </citation>
    <scope>IDENTIFICATION</scope>
    <source>
        <tissue evidence="4">Leaf</tissue>
    </source>
</reference>
<dbReference type="AlphaFoldDB" id="A0A1S4ANC4"/>